<comment type="caution">
    <text evidence="3">The sequence shown here is derived from an EMBL/GenBank/DDBJ whole genome shotgun (WGS) entry which is preliminary data.</text>
</comment>
<feature type="coiled-coil region" evidence="1">
    <location>
        <begin position="17"/>
        <end position="55"/>
    </location>
</feature>
<keyword evidence="4" id="KW-1185">Reference proteome</keyword>
<dbReference type="GO" id="GO:0007034">
    <property type="term" value="P:vacuolar transport"/>
    <property type="evidence" value="ECO:0007669"/>
    <property type="project" value="InterPro"/>
</dbReference>
<evidence type="ECO:0000256" key="2">
    <source>
        <dbReference type="SAM" id="MobiDB-lite"/>
    </source>
</evidence>
<reference evidence="3 4" key="1">
    <citation type="submission" date="2019-03" db="EMBL/GenBank/DDBJ databases">
        <title>Rhodosporidium diobovatum UCD-FST 08-225 genome sequencing, assembly, and annotation.</title>
        <authorList>
            <person name="Fakankun I.U."/>
            <person name="Fristensky B."/>
            <person name="Levin D.B."/>
        </authorList>
    </citation>
    <scope>NUCLEOTIDE SEQUENCE [LARGE SCALE GENOMIC DNA]</scope>
    <source>
        <strain evidence="3 4">UCD-FST 08-225</strain>
    </source>
</reference>
<evidence type="ECO:0000313" key="3">
    <source>
        <dbReference type="EMBL" id="TNY23460.1"/>
    </source>
</evidence>
<dbReference type="PANTHER" id="PTHR10476">
    <property type="entry name" value="CHARGED MULTIVESICULAR BODY PROTEIN"/>
    <property type="match status" value="1"/>
</dbReference>
<evidence type="ECO:0000313" key="4">
    <source>
        <dbReference type="Proteomes" id="UP000311382"/>
    </source>
</evidence>
<dbReference type="AlphaFoldDB" id="A0A5C5G2T0"/>
<accession>A0A5C5G2T0</accession>
<evidence type="ECO:0000256" key="1">
    <source>
        <dbReference type="SAM" id="Coils"/>
    </source>
</evidence>
<dbReference type="Proteomes" id="UP000311382">
    <property type="component" value="Unassembled WGS sequence"/>
</dbReference>
<dbReference type="Pfam" id="PF03357">
    <property type="entry name" value="Snf7"/>
    <property type="match status" value="1"/>
</dbReference>
<proteinExistence type="predicted"/>
<dbReference type="STRING" id="5288.A0A5C5G2T0"/>
<sequence>MQSVSRFLWGPTPQEKVRKWQTQLKKEQRALDREIHQLDLAANKVKQEVKKLAQKGDTKNAKLLAREVVRSNRQKQRMLTSKAQLNSINMQLGHQLAMVKVTGTLQQSTDIMKASNALVKLPQLAGTMREMSAEMMKAGIMTEMLDDTMETLDDADEELEDEAQEEVDKVLWQITDGKLGQASGKVGALPQTERPTPEELERDEEMERAIQGLLSS</sequence>
<name>A0A5C5G2T0_9BASI</name>
<dbReference type="EMBL" id="SOZI01000011">
    <property type="protein sequence ID" value="TNY23460.1"/>
    <property type="molecule type" value="Genomic_DNA"/>
</dbReference>
<dbReference type="Gene3D" id="6.10.140.1230">
    <property type="match status" value="1"/>
</dbReference>
<keyword evidence="1" id="KW-0175">Coiled coil</keyword>
<dbReference type="OrthoDB" id="2329734at2759"/>
<feature type="region of interest" description="Disordered" evidence="2">
    <location>
        <begin position="181"/>
        <end position="216"/>
    </location>
</feature>
<dbReference type="InterPro" id="IPR005024">
    <property type="entry name" value="Snf7_fam"/>
</dbReference>
<gene>
    <name evidence="3" type="ORF">DMC30DRAFT_414149</name>
</gene>
<organism evidence="3 4">
    <name type="scientific">Rhodotorula diobovata</name>
    <dbReference type="NCBI Taxonomy" id="5288"/>
    <lineage>
        <taxon>Eukaryota</taxon>
        <taxon>Fungi</taxon>
        <taxon>Dikarya</taxon>
        <taxon>Basidiomycota</taxon>
        <taxon>Pucciniomycotina</taxon>
        <taxon>Microbotryomycetes</taxon>
        <taxon>Sporidiobolales</taxon>
        <taxon>Sporidiobolaceae</taxon>
        <taxon>Rhodotorula</taxon>
    </lineage>
</organism>
<protein>
    <submittedName>
        <fullName evidence="3">Snf7 family</fullName>
    </submittedName>
</protein>